<proteinExistence type="predicted"/>
<sequence length="199" mass="22958">MHALRVIKRILGLLNVLYCNYLRLEVLFKLCLSLALSRGVSSSSSSSSMKATNRSTSNLKSDGSNEHIHRFEPSIEISAQSELSSMNFGMKDCRRCVSNRCQYRQDFLLQFPYLLFDFFSLFIEKFARHTGFMFLQVNNIFALIYESGQRFAISQPGCSNCFRPFWFIQRTRKKYCSTVLSRPAVNTRCVHCGPRVLTI</sequence>
<name>A0A0D0BZB1_9AGAR</name>
<dbReference type="Proteomes" id="UP000053593">
    <property type="component" value="Unassembled WGS sequence"/>
</dbReference>
<organism evidence="2 3">
    <name type="scientific">Collybiopsis luxurians FD-317 M1</name>
    <dbReference type="NCBI Taxonomy" id="944289"/>
    <lineage>
        <taxon>Eukaryota</taxon>
        <taxon>Fungi</taxon>
        <taxon>Dikarya</taxon>
        <taxon>Basidiomycota</taxon>
        <taxon>Agaricomycotina</taxon>
        <taxon>Agaricomycetes</taxon>
        <taxon>Agaricomycetidae</taxon>
        <taxon>Agaricales</taxon>
        <taxon>Marasmiineae</taxon>
        <taxon>Omphalotaceae</taxon>
        <taxon>Collybiopsis</taxon>
        <taxon>Collybiopsis luxurians</taxon>
    </lineage>
</organism>
<evidence type="ECO:0000313" key="2">
    <source>
        <dbReference type="EMBL" id="KIK61221.1"/>
    </source>
</evidence>
<reference evidence="2 3" key="1">
    <citation type="submission" date="2014-04" db="EMBL/GenBank/DDBJ databases">
        <title>Evolutionary Origins and Diversification of the Mycorrhizal Mutualists.</title>
        <authorList>
            <consortium name="DOE Joint Genome Institute"/>
            <consortium name="Mycorrhizal Genomics Consortium"/>
            <person name="Kohler A."/>
            <person name="Kuo A."/>
            <person name="Nagy L.G."/>
            <person name="Floudas D."/>
            <person name="Copeland A."/>
            <person name="Barry K.W."/>
            <person name="Cichocki N."/>
            <person name="Veneault-Fourrey C."/>
            <person name="LaButti K."/>
            <person name="Lindquist E.A."/>
            <person name="Lipzen A."/>
            <person name="Lundell T."/>
            <person name="Morin E."/>
            <person name="Murat C."/>
            <person name="Riley R."/>
            <person name="Ohm R."/>
            <person name="Sun H."/>
            <person name="Tunlid A."/>
            <person name="Henrissat B."/>
            <person name="Grigoriev I.V."/>
            <person name="Hibbett D.S."/>
            <person name="Martin F."/>
        </authorList>
    </citation>
    <scope>NUCLEOTIDE SEQUENCE [LARGE SCALE GENOMIC DNA]</scope>
    <source>
        <strain evidence="2 3">FD-317 M1</strain>
    </source>
</reference>
<dbReference type="AlphaFoldDB" id="A0A0D0BZB1"/>
<evidence type="ECO:0000313" key="3">
    <source>
        <dbReference type="Proteomes" id="UP000053593"/>
    </source>
</evidence>
<keyword evidence="3" id="KW-1185">Reference proteome</keyword>
<dbReference type="HOGENOM" id="CLU_1372344_0_0_1"/>
<protein>
    <submittedName>
        <fullName evidence="2">Uncharacterized protein</fullName>
    </submittedName>
</protein>
<accession>A0A0D0BZB1</accession>
<dbReference type="EMBL" id="KN834772">
    <property type="protein sequence ID" value="KIK61221.1"/>
    <property type="molecule type" value="Genomic_DNA"/>
</dbReference>
<gene>
    <name evidence="2" type="ORF">GYMLUDRAFT_592273</name>
</gene>
<feature type="compositionally biased region" description="Polar residues" evidence="1">
    <location>
        <begin position="49"/>
        <end position="62"/>
    </location>
</feature>
<feature type="region of interest" description="Disordered" evidence="1">
    <location>
        <begin position="40"/>
        <end position="66"/>
    </location>
</feature>
<evidence type="ECO:0000256" key="1">
    <source>
        <dbReference type="SAM" id="MobiDB-lite"/>
    </source>
</evidence>